<name>A0ABY1ABT9_9LACO</name>
<dbReference type="Proteomes" id="UP000182089">
    <property type="component" value="Unassembled WGS sequence"/>
</dbReference>
<evidence type="ECO:0000256" key="1">
    <source>
        <dbReference type="ARBA" id="ARBA00004651"/>
    </source>
</evidence>
<keyword evidence="5 6" id="KW-0472">Membrane</keyword>
<organism evidence="7 8">
    <name type="scientific">Ligilactobacillus ruminis</name>
    <dbReference type="NCBI Taxonomy" id="1623"/>
    <lineage>
        <taxon>Bacteria</taxon>
        <taxon>Bacillati</taxon>
        <taxon>Bacillota</taxon>
        <taxon>Bacilli</taxon>
        <taxon>Lactobacillales</taxon>
        <taxon>Lactobacillaceae</taxon>
        <taxon>Ligilactobacillus</taxon>
    </lineage>
</organism>
<feature type="transmembrane region" description="Helical" evidence="6">
    <location>
        <begin position="28"/>
        <end position="53"/>
    </location>
</feature>
<comment type="subcellular location">
    <subcellularLocation>
        <location evidence="1">Cell membrane</location>
        <topology evidence="1">Multi-pass membrane protein</topology>
    </subcellularLocation>
</comment>
<dbReference type="EMBL" id="FOCC01000007">
    <property type="protein sequence ID" value="SEM70289.1"/>
    <property type="molecule type" value="Genomic_DNA"/>
</dbReference>
<dbReference type="PANTHER" id="PTHR30213:SF0">
    <property type="entry name" value="UPF0761 MEMBRANE PROTEIN YIHY"/>
    <property type="match status" value="1"/>
</dbReference>
<keyword evidence="2" id="KW-1003">Cell membrane</keyword>
<proteinExistence type="predicted"/>
<evidence type="ECO:0000256" key="2">
    <source>
        <dbReference type="ARBA" id="ARBA00022475"/>
    </source>
</evidence>
<keyword evidence="4 6" id="KW-1133">Transmembrane helix</keyword>
<evidence type="ECO:0000313" key="8">
    <source>
        <dbReference type="Proteomes" id="UP000182089"/>
    </source>
</evidence>
<evidence type="ECO:0000256" key="4">
    <source>
        <dbReference type="ARBA" id="ARBA00022989"/>
    </source>
</evidence>
<feature type="transmembrane region" description="Helical" evidence="6">
    <location>
        <begin position="92"/>
        <end position="111"/>
    </location>
</feature>
<feature type="transmembrane region" description="Helical" evidence="6">
    <location>
        <begin position="181"/>
        <end position="199"/>
    </location>
</feature>
<dbReference type="NCBIfam" id="TIGR00765">
    <property type="entry name" value="yihY_not_rbn"/>
    <property type="match status" value="1"/>
</dbReference>
<feature type="transmembrane region" description="Helical" evidence="6">
    <location>
        <begin position="241"/>
        <end position="267"/>
    </location>
</feature>
<sequence>MNKELKRVRLFLLDVFKRSYEANINNEAIVIAYYTLMALFPLMIFVGNLLPLLHLEPDVIMPYIKMALPHSVYVTLKPYVVEYLTKGSSGQAASISGVLSVWAASRGFNSMKRVLNMAYRVADSQDILSRRLLAFIFTGFFGLCFVLFFIIYGFGQEALAYVTPLLNLPQSWLETFEQVKWPTTVIGIFLIMLMIYWFIPNAKVHMRCLFPGAICATGSWMLLTQVFSFCVKLFARSFLGYGAIGTVIVVMLWLSLTCWFIIFGGVINAAFEQMIYRQIVPKFNPITTYSQRLFEKINQKTKS</sequence>
<reference evidence="7 8" key="1">
    <citation type="submission" date="2016-10" db="EMBL/GenBank/DDBJ databases">
        <authorList>
            <person name="Varghese N."/>
            <person name="Submissions S."/>
        </authorList>
    </citation>
    <scope>NUCLEOTIDE SEQUENCE [LARGE SCALE GENOMIC DNA]</scope>
    <source>
        <strain evidence="7 8">WC1T17</strain>
    </source>
</reference>
<comment type="caution">
    <text evidence="7">The sequence shown here is derived from an EMBL/GenBank/DDBJ whole genome shotgun (WGS) entry which is preliminary data.</text>
</comment>
<dbReference type="Pfam" id="PF03631">
    <property type="entry name" value="Virul_fac_BrkB"/>
    <property type="match status" value="1"/>
</dbReference>
<feature type="transmembrane region" description="Helical" evidence="6">
    <location>
        <begin position="132"/>
        <end position="155"/>
    </location>
</feature>
<dbReference type="InterPro" id="IPR017039">
    <property type="entry name" value="Virul_fac_BrkB"/>
</dbReference>
<accession>A0ABY1ABT9</accession>
<keyword evidence="3 6" id="KW-0812">Transmembrane</keyword>
<feature type="transmembrane region" description="Helical" evidence="6">
    <location>
        <begin position="211"/>
        <end position="235"/>
    </location>
</feature>
<dbReference type="PANTHER" id="PTHR30213">
    <property type="entry name" value="INNER MEMBRANE PROTEIN YHJD"/>
    <property type="match status" value="1"/>
</dbReference>
<evidence type="ECO:0000256" key="5">
    <source>
        <dbReference type="ARBA" id="ARBA00023136"/>
    </source>
</evidence>
<evidence type="ECO:0000256" key="6">
    <source>
        <dbReference type="SAM" id="Phobius"/>
    </source>
</evidence>
<protein>
    <submittedName>
        <fullName evidence="7">Membrane protein</fullName>
    </submittedName>
</protein>
<evidence type="ECO:0000313" key="7">
    <source>
        <dbReference type="EMBL" id="SEM70289.1"/>
    </source>
</evidence>
<gene>
    <name evidence="7" type="ORF">SAMN05216431_10721</name>
</gene>
<dbReference type="PIRSF" id="PIRSF035875">
    <property type="entry name" value="RNase_BN"/>
    <property type="match status" value="1"/>
</dbReference>
<evidence type="ECO:0000256" key="3">
    <source>
        <dbReference type="ARBA" id="ARBA00022692"/>
    </source>
</evidence>